<organism evidence="2">
    <name type="scientific">Trypanosoma vivax (strain Y486)</name>
    <dbReference type="NCBI Taxonomy" id="1055687"/>
    <lineage>
        <taxon>Eukaryota</taxon>
        <taxon>Discoba</taxon>
        <taxon>Euglenozoa</taxon>
        <taxon>Kinetoplastea</taxon>
        <taxon>Metakinetoplastina</taxon>
        <taxon>Trypanosomatida</taxon>
        <taxon>Trypanosomatidae</taxon>
        <taxon>Trypanosoma</taxon>
        <taxon>Duttonella</taxon>
    </lineage>
</organism>
<evidence type="ECO:0008006" key="3">
    <source>
        <dbReference type="Google" id="ProtNLM"/>
    </source>
</evidence>
<keyword evidence="1" id="KW-0175">Coiled coil</keyword>
<feature type="coiled-coil region" evidence="1">
    <location>
        <begin position="352"/>
        <end position="379"/>
    </location>
</feature>
<dbReference type="InterPro" id="IPR039986">
    <property type="entry name" value="CFAP210"/>
</dbReference>
<dbReference type="PANTHER" id="PTHR28663">
    <property type="entry name" value="COILED-COIL DOMAIN-CONTAINING PROTEIN 173"/>
    <property type="match status" value="1"/>
</dbReference>
<protein>
    <recommendedName>
        <fullName evidence="3">Trichohyalin-plectin-homology domain-containing protein</fullName>
    </recommendedName>
</protein>
<accession>G0UAS1</accession>
<name>G0UAS1_TRYVY</name>
<evidence type="ECO:0000256" key="1">
    <source>
        <dbReference type="SAM" id="Coils"/>
    </source>
</evidence>
<sequence>MRAGGMPSVAHPTTRARVDPKRKFGLANAVALGKLVHRTSIMGESELEAIRRLLSADNDTYGEYRRSVDEQRLEASRARTANWLDTVDAKREAFIRRRQEEKEEEVRRKNVLIELSKQQMIEERRQKQAHLALKLMNEDPRSRNVRSILLLDAALKDRDAQLAFKAHLKEKEEEERKKELETILTGLEDHITKEQQEKMDRISRNVDEKNSHLQQMLYQIEERRKNRAEEKKGRAEVERLAEEERIENMEELEEARKKIKAVNEYNRSIAKPFMTKHDRLRKRIKEEENDNSNRRLQEDRIAALKAKANERIANRLKNFEKAKEISFKACEAEQARMLHKERTQDYFEEHGISMIEQLASREDERLQEMMEERKRLEQIMRRRAEGDFEDEKLPETVWRAATHRAGFSNEEEARAYQLQMQKHPALVKQEQLELAAKMRAEGELLQRIHKLQTAERRENEELEKKRNEEEWKMWQEAMHDDDSRYLAFVKSQLPANMNPYLREKALELKF</sequence>
<feature type="coiled-coil region" evidence="1">
    <location>
        <begin position="445"/>
        <end position="472"/>
    </location>
</feature>
<reference evidence="2" key="1">
    <citation type="journal article" date="2012" name="Proc. Natl. Acad. Sci. U.S.A.">
        <title>Antigenic diversity is generated by distinct evolutionary mechanisms in African trypanosome species.</title>
        <authorList>
            <person name="Jackson A.P."/>
            <person name="Berry A."/>
            <person name="Aslett M."/>
            <person name="Allison H.C."/>
            <person name="Burton P."/>
            <person name="Vavrova-Anderson J."/>
            <person name="Brown R."/>
            <person name="Browne H."/>
            <person name="Corton N."/>
            <person name="Hauser H."/>
            <person name="Gamble J."/>
            <person name="Gilderthorp R."/>
            <person name="Marcello L."/>
            <person name="McQuillan J."/>
            <person name="Otto T.D."/>
            <person name="Quail M.A."/>
            <person name="Sanders M.J."/>
            <person name="van Tonder A."/>
            <person name="Ginger M.L."/>
            <person name="Field M.C."/>
            <person name="Barry J.D."/>
            <person name="Hertz-Fowler C."/>
            <person name="Berriman M."/>
        </authorList>
    </citation>
    <scope>NUCLEOTIDE SEQUENCE</scope>
    <source>
        <strain evidence="2">Y486</strain>
    </source>
</reference>
<evidence type="ECO:0000313" key="2">
    <source>
        <dbReference type="EMBL" id="CCC52907.1"/>
    </source>
</evidence>
<gene>
    <name evidence="2" type="ORF">TVY486_1103910</name>
</gene>
<dbReference type="VEuPathDB" id="TriTrypDB:TvY486_1103910"/>
<dbReference type="PANTHER" id="PTHR28663:SF1">
    <property type="entry name" value="CILIA- AND FLAGELLA- ASSOCIATED PROTEIN 210"/>
    <property type="match status" value="1"/>
</dbReference>
<feature type="coiled-coil region" evidence="1">
    <location>
        <begin position="170"/>
        <end position="297"/>
    </location>
</feature>
<dbReference type="EMBL" id="HE573027">
    <property type="protein sequence ID" value="CCC52907.1"/>
    <property type="molecule type" value="Genomic_DNA"/>
</dbReference>
<proteinExistence type="predicted"/>
<dbReference type="AlphaFoldDB" id="G0UAS1"/>